<keyword evidence="3 6" id="KW-0808">Transferase</keyword>
<dbReference type="RefSeq" id="WP_048758154.1">
    <property type="nucleotide sequence ID" value="NZ_CCAZ020000003.1"/>
</dbReference>
<dbReference type="Pfam" id="PF00625">
    <property type="entry name" value="Guanylate_kin"/>
    <property type="match status" value="1"/>
</dbReference>
<evidence type="ECO:0000256" key="4">
    <source>
        <dbReference type="ARBA" id="ARBA00022741"/>
    </source>
</evidence>
<dbReference type="SMART" id="SM00072">
    <property type="entry name" value="GuKc"/>
    <property type="match status" value="1"/>
</dbReference>
<dbReference type="SUPFAM" id="SSF52540">
    <property type="entry name" value="P-loop containing nucleoside triphosphate hydrolases"/>
    <property type="match status" value="1"/>
</dbReference>
<comment type="similarity">
    <text evidence="6">Belongs to the ribose 1,5-bisphosphokinase family.</text>
</comment>
<dbReference type="EC" id="2.7.4.23" evidence="6"/>
<dbReference type="GO" id="GO:0019634">
    <property type="term" value="P:organic phosphonate metabolic process"/>
    <property type="evidence" value="ECO:0007669"/>
    <property type="project" value="UniProtKB-UniRule"/>
</dbReference>
<sequence length="201" mass="21590">MTEVRQIIPLPGEKIGPGRIILVVGPSGAGKDTLINLVRDACRGDDTVAFPRRIVTRESSSSEDNAYISAAGFGSAVANGEFALHWQAHGLQYALPRSALTDIQKGRTVVVNVSRTVIDRTREAYRHVTVVLVTAPANILAARLARRARASDGDVGNRIRRAVEYAAPDATIQNVGSAEDHSRELLDIVRPSTRIVSSSAD</sequence>
<dbReference type="InterPro" id="IPR008145">
    <property type="entry name" value="GK/Ca_channel_bsu"/>
</dbReference>
<name>A0A090N8V1_AFIFE</name>
<comment type="pathway">
    <text evidence="2 6">Metabolic intermediate biosynthesis; 5-phospho-alpha-D-ribose 1-diphosphate biosynthesis; 5-phospho-alpha-D-ribose 1-diphosphate from D-ribose 5-phosphate (route II): step 3/3.</text>
</comment>
<proteinExistence type="inferred from homology"/>
<dbReference type="STRING" id="1035.BN961_04008"/>
<keyword evidence="5 6" id="KW-0067">ATP-binding</keyword>
<dbReference type="NCBIfam" id="TIGR02322">
    <property type="entry name" value="phosphon_PhnN"/>
    <property type="match status" value="1"/>
</dbReference>
<dbReference type="HAMAP" id="MF_00836">
    <property type="entry name" value="PhnN"/>
    <property type="match status" value="1"/>
</dbReference>
<evidence type="ECO:0000256" key="3">
    <source>
        <dbReference type="ARBA" id="ARBA00022679"/>
    </source>
</evidence>
<comment type="caution">
    <text evidence="8">The sequence shown here is derived from an EMBL/GenBank/DDBJ whole genome shotgun (WGS) entry which is preliminary data.</text>
</comment>
<dbReference type="GO" id="GO:0005524">
    <property type="term" value="F:ATP binding"/>
    <property type="evidence" value="ECO:0007669"/>
    <property type="project" value="UniProtKB-KW"/>
</dbReference>
<evidence type="ECO:0000256" key="6">
    <source>
        <dbReference type="HAMAP-Rule" id="MF_00836"/>
    </source>
</evidence>
<dbReference type="Gene3D" id="3.40.50.300">
    <property type="entry name" value="P-loop containing nucleotide triphosphate hydrolases"/>
    <property type="match status" value="1"/>
</dbReference>
<evidence type="ECO:0000256" key="5">
    <source>
        <dbReference type="ARBA" id="ARBA00022840"/>
    </source>
</evidence>
<gene>
    <name evidence="6 8" type="primary">phnN</name>
    <name evidence="8" type="ORF">BN961_04008</name>
</gene>
<dbReference type="UniPathway" id="UPA00087">
    <property type="reaction ID" value="UER00175"/>
</dbReference>
<dbReference type="InterPro" id="IPR027417">
    <property type="entry name" value="P-loop_NTPase"/>
</dbReference>
<reference evidence="8 9" key="1">
    <citation type="journal article" date="2014" name="Genome Announc.">
        <title>Genome Sequence of Afipia felis Strain 76713, Isolated in Hospital Water Using an Amoeba Co-Culture Procedure.</title>
        <authorList>
            <person name="Benamar S."/>
            <person name="La Scola B."/>
            <person name="Croce O."/>
        </authorList>
    </citation>
    <scope>NUCLEOTIDE SEQUENCE [LARGE SCALE GENOMIC DNA]</scope>
    <source>
        <strain evidence="8 9">76713</strain>
    </source>
</reference>
<feature type="domain" description="Guanylate kinase-like" evidence="7">
    <location>
        <begin position="18"/>
        <end position="190"/>
    </location>
</feature>
<dbReference type="AlphaFoldDB" id="A0A090N8V1"/>
<evidence type="ECO:0000259" key="7">
    <source>
        <dbReference type="PROSITE" id="PS50052"/>
    </source>
</evidence>
<dbReference type="InterPro" id="IPR012699">
    <property type="entry name" value="PhnN"/>
</dbReference>
<dbReference type="GO" id="GO:0006015">
    <property type="term" value="P:5-phosphoribose 1-diphosphate biosynthetic process"/>
    <property type="evidence" value="ECO:0007669"/>
    <property type="project" value="UniProtKB-UniRule"/>
</dbReference>
<dbReference type="PROSITE" id="PS50052">
    <property type="entry name" value="GUANYLATE_KINASE_2"/>
    <property type="match status" value="1"/>
</dbReference>
<accession>A0A090N8V1</accession>
<evidence type="ECO:0000313" key="8">
    <source>
        <dbReference type="EMBL" id="CEG10568.1"/>
    </source>
</evidence>
<protein>
    <recommendedName>
        <fullName evidence="6">Ribose 1,5-bisphosphate phosphokinase PhnN</fullName>
        <ecNumber evidence="6">2.7.4.23</ecNumber>
    </recommendedName>
    <alternativeName>
        <fullName evidence="6">Ribose 1,5-bisphosphokinase</fullName>
    </alternativeName>
</protein>
<evidence type="ECO:0000313" key="9">
    <source>
        <dbReference type="Proteomes" id="UP000035762"/>
    </source>
</evidence>
<keyword evidence="9" id="KW-1185">Reference proteome</keyword>
<feature type="binding site" evidence="6">
    <location>
        <begin position="25"/>
        <end position="32"/>
    </location>
    <ligand>
        <name>ATP</name>
        <dbReference type="ChEBI" id="CHEBI:30616"/>
    </ligand>
</feature>
<organism evidence="8 9">
    <name type="scientific">Afipia felis</name>
    <name type="common">Cat scratch disease bacillus</name>
    <dbReference type="NCBI Taxonomy" id="1035"/>
    <lineage>
        <taxon>Bacteria</taxon>
        <taxon>Pseudomonadati</taxon>
        <taxon>Pseudomonadota</taxon>
        <taxon>Alphaproteobacteria</taxon>
        <taxon>Hyphomicrobiales</taxon>
        <taxon>Nitrobacteraceae</taxon>
        <taxon>Afipia</taxon>
    </lineage>
</organism>
<keyword evidence="4 6" id="KW-0547">Nucleotide-binding</keyword>
<evidence type="ECO:0000256" key="2">
    <source>
        <dbReference type="ARBA" id="ARBA00005069"/>
    </source>
</evidence>
<comment type="catalytic activity">
    <reaction evidence="1 6">
        <text>alpha-D-ribose 1,5-bisphosphate + ATP = 5-phospho-alpha-D-ribose 1-diphosphate + ADP</text>
        <dbReference type="Rhea" id="RHEA:20109"/>
        <dbReference type="ChEBI" id="CHEBI:30616"/>
        <dbReference type="ChEBI" id="CHEBI:58017"/>
        <dbReference type="ChEBI" id="CHEBI:68688"/>
        <dbReference type="ChEBI" id="CHEBI:456216"/>
        <dbReference type="EC" id="2.7.4.23"/>
    </reaction>
</comment>
<evidence type="ECO:0000256" key="1">
    <source>
        <dbReference type="ARBA" id="ARBA00000373"/>
    </source>
</evidence>
<dbReference type="InterPro" id="IPR008144">
    <property type="entry name" value="Guanylate_kin-like_dom"/>
</dbReference>
<dbReference type="EMBL" id="CCAZ020000003">
    <property type="protein sequence ID" value="CEG10568.1"/>
    <property type="molecule type" value="Genomic_DNA"/>
</dbReference>
<dbReference type="Proteomes" id="UP000035762">
    <property type="component" value="Unassembled WGS sequence"/>
</dbReference>
<dbReference type="GO" id="GO:0033863">
    <property type="term" value="F:ribose 1,5-bisphosphate phosphokinase activity"/>
    <property type="evidence" value="ECO:0007669"/>
    <property type="project" value="UniProtKB-UniRule"/>
</dbReference>
<comment type="function">
    <text evidence="6">Catalyzes the phosphorylation of ribose 1,5-bisphosphate to 5-phospho-D-ribosyl alpha-1-diphosphate (PRPP).</text>
</comment>